<accession>G0NT33</accession>
<dbReference type="Pfam" id="PF03269">
    <property type="entry name" value="DUF268"/>
    <property type="match status" value="1"/>
</dbReference>
<proteinExistence type="predicted"/>
<gene>
    <name evidence="2" type="ORF">CAEBREN_04730</name>
</gene>
<dbReference type="PANTHER" id="PTHR31562:SF6">
    <property type="entry name" value="DUF268 DOMAIN-CONTAINING PROTEIN-RELATED"/>
    <property type="match status" value="1"/>
</dbReference>
<dbReference type="Proteomes" id="UP000008068">
    <property type="component" value="Unassembled WGS sequence"/>
</dbReference>
<dbReference type="OMA" id="EMLKIRC"/>
<dbReference type="eggNOG" id="ENOG502S13E">
    <property type="taxonomic scope" value="Eukaryota"/>
</dbReference>
<keyword evidence="1" id="KW-0812">Transmembrane</keyword>
<feature type="transmembrane region" description="Helical" evidence="1">
    <location>
        <begin position="32"/>
        <end position="52"/>
    </location>
</feature>
<reference evidence="3" key="1">
    <citation type="submission" date="2011-07" db="EMBL/GenBank/DDBJ databases">
        <authorList>
            <consortium name="Caenorhabditis brenneri Sequencing and Analysis Consortium"/>
            <person name="Wilson R.K."/>
        </authorList>
    </citation>
    <scope>NUCLEOTIDE SEQUENCE [LARGE SCALE GENOMIC DNA]</scope>
    <source>
        <strain evidence="3">PB2801</strain>
    </source>
</reference>
<dbReference type="SUPFAM" id="SSF53335">
    <property type="entry name" value="S-adenosyl-L-methionine-dependent methyltransferases"/>
    <property type="match status" value="1"/>
</dbReference>
<evidence type="ECO:0000256" key="1">
    <source>
        <dbReference type="SAM" id="Phobius"/>
    </source>
</evidence>
<dbReference type="InterPro" id="IPR029063">
    <property type="entry name" value="SAM-dependent_MTases_sf"/>
</dbReference>
<name>G0NT33_CAEBE</name>
<dbReference type="PANTHER" id="PTHR31562">
    <property type="entry name" value="PROTEIN CBG18972"/>
    <property type="match status" value="1"/>
</dbReference>
<dbReference type="OrthoDB" id="428346at2759"/>
<organism evidence="3">
    <name type="scientific">Caenorhabditis brenneri</name>
    <name type="common">Nematode worm</name>
    <dbReference type="NCBI Taxonomy" id="135651"/>
    <lineage>
        <taxon>Eukaryota</taxon>
        <taxon>Metazoa</taxon>
        <taxon>Ecdysozoa</taxon>
        <taxon>Nematoda</taxon>
        <taxon>Chromadorea</taxon>
        <taxon>Rhabditida</taxon>
        <taxon>Rhabditina</taxon>
        <taxon>Rhabditomorpha</taxon>
        <taxon>Rhabditoidea</taxon>
        <taxon>Rhabditidae</taxon>
        <taxon>Peloderinae</taxon>
        <taxon>Caenorhabditis</taxon>
    </lineage>
</organism>
<keyword evidence="1" id="KW-0472">Membrane</keyword>
<dbReference type="STRING" id="135651.G0NT33"/>
<dbReference type="EMBL" id="GL379941">
    <property type="protein sequence ID" value="EGT37028.1"/>
    <property type="molecule type" value="Genomic_DNA"/>
</dbReference>
<protein>
    <submittedName>
        <fullName evidence="2">Uncharacterized protein</fullName>
    </submittedName>
</protein>
<dbReference type="HOGENOM" id="CLU_065866_0_0_1"/>
<dbReference type="InParanoid" id="G0NT33"/>
<evidence type="ECO:0000313" key="2">
    <source>
        <dbReference type="EMBL" id="EGT37028.1"/>
    </source>
</evidence>
<dbReference type="AlphaFoldDB" id="G0NT33"/>
<dbReference type="InterPro" id="IPR004951">
    <property type="entry name" value="DUF268_CAE_spp"/>
</dbReference>
<keyword evidence="3" id="KW-1185">Reference proteome</keyword>
<keyword evidence="1" id="KW-1133">Transmembrane helix</keyword>
<sequence>MRIRLIFNSSPFQHKSLSMYNRKCPDSLRSRWLNVLFFIGSLSVLLTIYLSFRNVEKEIRIPSLKSIITHDKLTVILNDLDLNETNVNTHRGYATLNEINEQVYKPFGYEVVGATLPVPTLRMLNEPSCFSVFADWLKMSRKPQPAEPPKKIPEHFSDEFLLNGFAGFSEMYFNDHSTTGDSPRNWDRISEFMNYTKTQLGALANNKESESMYHAMNGYRLNKKRGVVIGSVQPWVEVMALKHGAKKVLTIDYNPLTIPNEFKNRLSSILLVDFANEWQNFAEKFDFAATFSSIEHSGLGRYGDPLDPIGDLREMLKIRCLLKNGGLLFLGVPFGTDAIQYNAHRIYGSIRLAMLFYGFDWLATYSDDSEGPIDLTTTRLHSKGLNQQTHYTVVLKKI</sequence>
<evidence type="ECO:0000313" key="3">
    <source>
        <dbReference type="Proteomes" id="UP000008068"/>
    </source>
</evidence>